<dbReference type="PANTHER" id="PTHR11266:SF17">
    <property type="entry name" value="PROTEIN MPV17"/>
    <property type="match status" value="1"/>
</dbReference>
<keyword evidence="9" id="KW-1185">Reference proteome</keyword>
<name>A0A9W7BYY5_9STRA</name>
<dbReference type="GO" id="GO:0005739">
    <property type="term" value="C:mitochondrion"/>
    <property type="evidence" value="ECO:0007669"/>
    <property type="project" value="TreeGrafter"/>
</dbReference>
<feature type="domain" description="SET" evidence="7">
    <location>
        <begin position="278"/>
        <end position="325"/>
    </location>
</feature>
<dbReference type="GO" id="GO:0016020">
    <property type="term" value="C:membrane"/>
    <property type="evidence" value="ECO:0007669"/>
    <property type="project" value="UniProtKB-SubCell"/>
</dbReference>
<keyword evidence="3 6" id="KW-0812">Transmembrane</keyword>
<dbReference type="EMBL" id="BRXW01000001">
    <property type="protein sequence ID" value="GMH98916.1"/>
    <property type="molecule type" value="Genomic_DNA"/>
</dbReference>
<keyword evidence="5 6" id="KW-0472">Membrane</keyword>
<dbReference type="AlphaFoldDB" id="A0A9W7BYY5"/>
<evidence type="ECO:0000256" key="6">
    <source>
        <dbReference type="SAM" id="Phobius"/>
    </source>
</evidence>
<dbReference type="Pfam" id="PF04117">
    <property type="entry name" value="Mpv17_PMP22"/>
    <property type="match status" value="1"/>
</dbReference>
<dbReference type="InterPro" id="IPR001214">
    <property type="entry name" value="SET_dom"/>
</dbReference>
<dbReference type="SUPFAM" id="SSF82199">
    <property type="entry name" value="SET domain"/>
    <property type="match status" value="1"/>
</dbReference>
<comment type="similarity">
    <text evidence="2">Belongs to the peroxisomal membrane protein PXMP2/4 family.</text>
</comment>
<evidence type="ECO:0000259" key="7">
    <source>
        <dbReference type="Pfam" id="PF00856"/>
    </source>
</evidence>
<evidence type="ECO:0000256" key="5">
    <source>
        <dbReference type="ARBA" id="ARBA00023136"/>
    </source>
</evidence>
<dbReference type="InterPro" id="IPR046341">
    <property type="entry name" value="SET_dom_sf"/>
</dbReference>
<sequence>MASALVIFSLGDAAAQYIEYNQSSSPDIKTTAPPPPKPFQLDLLRMNEMILWSVGFYTPILYQFYRWMDHRWPKVTPLNVIRKVGGAFLLAAPLNAGFFAYGVAYPYIISTHVTGTRSEIPTEVIKKEAQDKINAELINTMKASASLWWPVNALNFALVPGQFRAIWTSVWSVAWSTYLSLVQHRDFEETDEGAVVMLMRKLTKRDNKQDKGAGVSGCHETWFVKSEQSQFEGAEGERFEQVTVMEDVEEGKMLMEVKRNTLSILPVPAWNTLQISKAEHAVFSSKSLCLNHSSTPNTRIQIGPTIQVYSTVYIPSGAQLTFNYNTTEYVISSPFKDWATGNLVKGFFYLGKEEKMHLIKSGEVSEHVKELWDEYVRRNVRVKQDEE</sequence>
<protein>
    <recommendedName>
        <fullName evidence="7">SET domain-containing protein</fullName>
    </recommendedName>
</protein>
<proteinExistence type="inferred from homology"/>
<dbReference type="InterPro" id="IPR007248">
    <property type="entry name" value="Mpv17_PMP22"/>
</dbReference>
<feature type="transmembrane region" description="Helical" evidence="6">
    <location>
        <begin position="86"/>
        <end position="108"/>
    </location>
</feature>
<organism evidence="8 9">
    <name type="scientific">Triparma laevis f. longispina</name>
    <dbReference type="NCBI Taxonomy" id="1714387"/>
    <lineage>
        <taxon>Eukaryota</taxon>
        <taxon>Sar</taxon>
        <taxon>Stramenopiles</taxon>
        <taxon>Ochrophyta</taxon>
        <taxon>Bolidophyceae</taxon>
        <taxon>Parmales</taxon>
        <taxon>Triparmaceae</taxon>
        <taxon>Triparma</taxon>
    </lineage>
</organism>
<reference evidence="9" key="1">
    <citation type="journal article" date="2023" name="Commun. Biol.">
        <title>Genome analysis of Parmales, the sister group of diatoms, reveals the evolutionary specialization of diatoms from phago-mixotrophs to photoautotrophs.</title>
        <authorList>
            <person name="Ban H."/>
            <person name="Sato S."/>
            <person name="Yoshikawa S."/>
            <person name="Yamada K."/>
            <person name="Nakamura Y."/>
            <person name="Ichinomiya M."/>
            <person name="Sato N."/>
            <person name="Blanc-Mathieu R."/>
            <person name="Endo H."/>
            <person name="Kuwata A."/>
            <person name="Ogata H."/>
        </authorList>
    </citation>
    <scope>NUCLEOTIDE SEQUENCE [LARGE SCALE GENOMIC DNA]</scope>
    <source>
        <strain evidence="9">NIES 3700</strain>
    </source>
</reference>
<gene>
    <name evidence="8" type="ORF">TrLO_g14218</name>
</gene>
<evidence type="ECO:0000256" key="3">
    <source>
        <dbReference type="ARBA" id="ARBA00022692"/>
    </source>
</evidence>
<feature type="transmembrane region" description="Helical" evidence="6">
    <location>
        <begin position="49"/>
        <end position="65"/>
    </location>
</feature>
<dbReference type="OrthoDB" id="430207at2759"/>
<evidence type="ECO:0000256" key="4">
    <source>
        <dbReference type="ARBA" id="ARBA00022989"/>
    </source>
</evidence>
<comment type="caution">
    <text evidence="8">The sequence shown here is derived from an EMBL/GenBank/DDBJ whole genome shotgun (WGS) entry which is preliminary data.</text>
</comment>
<keyword evidence="4 6" id="KW-1133">Transmembrane helix</keyword>
<dbReference type="PANTHER" id="PTHR11266">
    <property type="entry name" value="PEROXISOMAL MEMBRANE PROTEIN 2, PXMP2 MPV17"/>
    <property type="match status" value="1"/>
</dbReference>
<comment type="subcellular location">
    <subcellularLocation>
        <location evidence="1">Membrane</location>
        <topology evidence="1">Multi-pass membrane protein</topology>
    </subcellularLocation>
</comment>
<dbReference type="Gene3D" id="2.170.270.10">
    <property type="entry name" value="SET domain"/>
    <property type="match status" value="1"/>
</dbReference>
<dbReference type="Pfam" id="PF00856">
    <property type="entry name" value="SET"/>
    <property type="match status" value="1"/>
</dbReference>
<evidence type="ECO:0000256" key="1">
    <source>
        <dbReference type="ARBA" id="ARBA00004141"/>
    </source>
</evidence>
<dbReference type="Proteomes" id="UP001165122">
    <property type="component" value="Unassembled WGS sequence"/>
</dbReference>
<evidence type="ECO:0000256" key="2">
    <source>
        <dbReference type="ARBA" id="ARBA00006824"/>
    </source>
</evidence>
<evidence type="ECO:0000313" key="8">
    <source>
        <dbReference type="EMBL" id="GMH98916.1"/>
    </source>
</evidence>
<accession>A0A9W7BYY5</accession>
<evidence type="ECO:0000313" key="9">
    <source>
        <dbReference type="Proteomes" id="UP001165122"/>
    </source>
</evidence>